<sequence>MHAFPQTRASTSGAAAAGTGTGIGAAAAERDTTCDSKYWDARHGDGPNSLQMTVRLMMVFEYIYNDRVRGSSKMELVWGKDNKENPLWTADDIAGIYVHVRAGRGVRRNLKYKPKAGYGRMKGTMLLGSSFFGY</sequence>
<accession>A0A166BML8</accession>
<evidence type="ECO:0000313" key="2">
    <source>
        <dbReference type="Proteomes" id="UP000076532"/>
    </source>
</evidence>
<dbReference type="Proteomes" id="UP000076532">
    <property type="component" value="Unassembled WGS sequence"/>
</dbReference>
<organism evidence="1 2">
    <name type="scientific">Athelia psychrophila</name>
    <dbReference type="NCBI Taxonomy" id="1759441"/>
    <lineage>
        <taxon>Eukaryota</taxon>
        <taxon>Fungi</taxon>
        <taxon>Dikarya</taxon>
        <taxon>Basidiomycota</taxon>
        <taxon>Agaricomycotina</taxon>
        <taxon>Agaricomycetes</taxon>
        <taxon>Agaricomycetidae</taxon>
        <taxon>Atheliales</taxon>
        <taxon>Atheliaceae</taxon>
        <taxon>Athelia</taxon>
    </lineage>
</organism>
<dbReference type="AlphaFoldDB" id="A0A166BML8"/>
<proteinExistence type="predicted"/>
<name>A0A166BML8_9AGAM</name>
<keyword evidence="2" id="KW-1185">Reference proteome</keyword>
<reference evidence="1 2" key="1">
    <citation type="journal article" date="2016" name="Mol. Biol. Evol.">
        <title>Comparative Genomics of Early-Diverging Mushroom-Forming Fungi Provides Insights into the Origins of Lignocellulose Decay Capabilities.</title>
        <authorList>
            <person name="Nagy L.G."/>
            <person name="Riley R."/>
            <person name="Tritt A."/>
            <person name="Adam C."/>
            <person name="Daum C."/>
            <person name="Floudas D."/>
            <person name="Sun H."/>
            <person name="Yadav J.S."/>
            <person name="Pangilinan J."/>
            <person name="Larsson K.H."/>
            <person name="Matsuura K."/>
            <person name="Barry K."/>
            <person name="Labutti K."/>
            <person name="Kuo R."/>
            <person name="Ohm R.A."/>
            <person name="Bhattacharya S.S."/>
            <person name="Shirouzu T."/>
            <person name="Yoshinaga Y."/>
            <person name="Martin F.M."/>
            <person name="Grigoriev I.V."/>
            <person name="Hibbett D.S."/>
        </authorList>
    </citation>
    <scope>NUCLEOTIDE SEQUENCE [LARGE SCALE GENOMIC DNA]</scope>
    <source>
        <strain evidence="1 2">CBS 109695</strain>
    </source>
</reference>
<dbReference type="EMBL" id="KV417642">
    <property type="protein sequence ID" value="KZP12799.1"/>
    <property type="molecule type" value="Genomic_DNA"/>
</dbReference>
<gene>
    <name evidence="1" type="ORF">FIBSPDRAFT_151266</name>
</gene>
<evidence type="ECO:0000313" key="1">
    <source>
        <dbReference type="EMBL" id="KZP12799.1"/>
    </source>
</evidence>
<protein>
    <submittedName>
        <fullName evidence="1">Uncharacterized protein</fullName>
    </submittedName>
</protein>